<gene>
    <name evidence="1" type="ORF">A2209_00490</name>
</gene>
<proteinExistence type="predicted"/>
<dbReference type="EMBL" id="MGBG01000011">
    <property type="protein sequence ID" value="OGK66214.1"/>
    <property type="molecule type" value="Genomic_DNA"/>
</dbReference>
<dbReference type="Proteomes" id="UP000178450">
    <property type="component" value="Unassembled WGS sequence"/>
</dbReference>
<evidence type="ECO:0000313" key="1">
    <source>
        <dbReference type="EMBL" id="OGK66214.1"/>
    </source>
</evidence>
<name>A0A1F7KEC8_9BACT</name>
<organism evidence="1 2">
    <name type="scientific">Candidatus Roizmanbacteria bacterium RIFOXYA1_FULL_41_12</name>
    <dbReference type="NCBI Taxonomy" id="1802082"/>
    <lineage>
        <taxon>Bacteria</taxon>
        <taxon>Candidatus Roizmaniibacteriota</taxon>
    </lineage>
</organism>
<evidence type="ECO:0000313" key="2">
    <source>
        <dbReference type="Proteomes" id="UP000178450"/>
    </source>
</evidence>
<protein>
    <recommendedName>
        <fullName evidence="3">Restriction endonuclease</fullName>
    </recommendedName>
</protein>
<comment type="caution">
    <text evidence="1">The sequence shown here is derived from an EMBL/GenBank/DDBJ whole genome shotgun (WGS) entry which is preliminary data.</text>
</comment>
<accession>A0A1F7KEC8</accession>
<evidence type="ECO:0008006" key="3">
    <source>
        <dbReference type="Google" id="ProtNLM"/>
    </source>
</evidence>
<sequence length="347" mass="40398">MKIFLAPRSNETSYKNFLSTIENGVDKSIVDPFLDDGGKKALAPFDKIFVWGNKEAKKSSWDKMEVNDLVLFYKGREGNEKEGKFLYAGKLLYKQHSKDLGLSLWPPKTGEEPWTCVFFLKELRPIYMPMSDMQQLGKYEPSFDRIQGFMPLNEEGVKSILDKFGSADAFLSHYNVEEDKPVVESDLEEKNEITAHAEAEMLLLKIGRMLGYDTFSPNKSNEAFGEKLQDYISLKEMPMRFMGDDIARLVSQIDVIWYKDEVPKYAFEVEHSTKIITGLQRLCQLRPLSTKLFIIASGKDFYLFEKYINTDPYYKYKTDFRFREYKQLENFFKAVSEFSAINETFLK</sequence>
<reference evidence="1 2" key="1">
    <citation type="journal article" date="2016" name="Nat. Commun.">
        <title>Thousands of microbial genomes shed light on interconnected biogeochemical processes in an aquifer system.</title>
        <authorList>
            <person name="Anantharaman K."/>
            <person name="Brown C.T."/>
            <person name="Hug L.A."/>
            <person name="Sharon I."/>
            <person name="Castelle C.J."/>
            <person name="Probst A.J."/>
            <person name="Thomas B.C."/>
            <person name="Singh A."/>
            <person name="Wilkins M.J."/>
            <person name="Karaoz U."/>
            <person name="Brodie E.L."/>
            <person name="Williams K.H."/>
            <person name="Hubbard S.S."/>
            <person name="Banfield J.F."/>
        </authorList>
    </citation>
    <scope>NUCLEOTIDE SEQUENCE [LARGE SCALE GENOMIC DNA]</scope>
</reference>
<dbReference type="AlphaFoldDB" id="A0A1F7KEC8"/>